<feature type="region of interest" description="Disordered" evidence="1">
    <location>
        <begin position="76"/>
        <end position="95"/>
    </location>
</feature>
<reference evidence="2 3" key="1">
    <citation type="journal article" date="2021" name="Commun. Biol.">
        <title>The genome of Shorea leprosula (Dipterocarpaceae) highlights the ecological relevance of drought in aseasonal tropical rainforests.</title>
        <authorList>
            <person name="Ng K.K.S."/>
            <person name="Kobayashi M.J."/>
            <person name="Fawcett J.A."/>
            <person name="Hatakeyama M."/>
            <person name="Paape T."/>
            <person name="Ng C.H."/>
            <person name="Ang C.C."/>
            <person name="Tnah L.H."/>
            <person name="Lee C.T."/>
            <person name="Nishiyama T."/>
            <person name="Sese J."/>
            <person name="O'Brien M.J."/>
            <person name="Copetti D."/>
            <person name="Mohd Noor M.I."/>
            <person name="Ong R.C."/>
            <person name="Putra M."/>
            <person name="Sireger I.Z."/>
            <person name="Indrioko S."/>
            <person name="Kosugi Y."/>
            <person name="Izuno A."/>
            <person name="Isagi Y."/>
            <person name="Lee S.L."/>
            <person name="Shimizu K.K."/>
        </authorList>
    </citation>
    <scope>NUCLEOTIDE SEQUENCE [LARGE SCALE GENOMIC DNA]</scope>
    <source>
        <strain evidence="2">214</strain>
    </source>
</reference>
<dbReference type="AlphaFoldDB" id="A0AAV5K3M2"/>
<accession>A0AAV5K3M2</accession>
<keyword evidence="3" id="KW-1185">Reference proteome</keyword>
<comment type="caution">
    <text evidence="2">The sequence shown here is derived from an EMBL/GenBank/DDBJ whole genome shotgun (WGS) entry which is preliminary data.</text>
</comment>
<gene>
    <name evidence="2" type="ORF">SLEP1_g28625</name>
</gene>
<dbReference type="EMBL" id="BPVZ01000049">
    <property type="protein sequence ID" value="GKV18209.1"/>
    <property type="molecule type" value="Genomic_DNA"/>
</dbReference>
<evidence type="ECO:0000313" key="3">
    <source>
        <dbReference type="Proteomes" id="UP001054252"/>
    </source>
</evidence>
<dbReference type="Proteomes" id="UP001054252">
    <property type="component" value="Unassembled WGS sequence"/>
</dbReference>
<evidence type="ECO:0000256" key="1">
    <source>
        <dbReference type="SAM" id="MobiDB-lite"/>
    </source>
</evidence>
<evidence type="ECO:0000313" key="2">
    <source>
        <dbReference type="EMBL" id="GKV18209.1"/>
    </source>
</evidence>
<protein>
    <submittedName>
        <fullName evidence="2">Uncharacterized protein</fullName>
    </submittedName>
</protein>
<name>A0AAV5K3M2_9ROSI</name>
<feature type="compositionally biased region" description="Polar residues" evidence="1">
    <location>
        <begin position="85"/>
        <end position="95"/>
    </location>
</feature>
<sequence>MLVTGTSQNGEYSNPQMRRATIRLQVGGVYGDGRVQNPDLPPHSSLKIWRLITGPQAGLTNSELLNILEFLLRVDPSPNGPAKSQGWSSGRNSDA</sequence>
<proteinExistence type="predicted"/>
<organism evidence="2 3">
    <name type="scientific">Rubroshorea leprosula</name>
    <dbReference type="NCBI Taxonomy" id="152421"/>
    <lineage>
        <taxon>Eukaryota</taxon>
        <taxon>Viridiplantae</taxon>
        <taxon>Streptophyta</taxon>
        <taxon>Embryophyta</taxon>
        <taxon>Tracheophyta</taxon>
        <taxon>Spermatophyta</taxon>
        <taxon>Magnoliopsida</taxon>
        <taxon>eudicotyledons</taxon>
        <taxon>Gunneridae</taxon>
        <taxon>Pentapetalae</taxon>
        <taxon>rosids</taxon>
        <taxon>malvids</taxon>
        <taxon>Malvales</taxon>
        <taxon>Dipterocarpaceae</taxon>
        <taxon>Rubroshorea</taxon>
    </lineage>
</organism>